<dbReference type="GO" id="GO:0005829">
    <property type="term" value="C:cytosol"/>
    <property type="evidence" value="ECO:0007669"/>
    <property type="project" value="TreeGrafter"/>
</dbReference>
<proteinExistence type="inferred from homology"/>
<sequence>MDLHRTSVLNQMDYSRDPKEGKPAQATDERLDSGLDSLREEEYQAVAAEFHRLRVECEPPPHKPEPAAAAELPEWKTQVTEDGDTLLHLAIIHEASNHIKPMIALSRNTDFLNLQNHQSQTPLHLAVITNQASVCLDLLASGCDPTLVDDRGDTPLHIACRHGNLLCFSVITQHCQPEHRGRMMAACNYHGENCLHLASVQGFLSLVENLVSLGADINAQEQRNGRSSLHLAVDQQNLSLVRLLLTRGADPNLVSSGGHTPYHLTYGRHDDDIRRELYSRTDPDLRELPDSELDDSEEEEDEASDEEVGYDDIQWNGH</sequence>
<feature type="compositionally biased region" description="Basic and acidic residues" evidence="8">
    <location>
        <begin position="278"/>
        <end position="289"/>
    </location>
</feature>
<feature type="compositionally biased region" description="Basic and acidic residues" evidence="8">
    <location>
        <begin position="14"/>
        <end position="32"/>
    </location>
</feature>
<evidence type="ECO:0000256" key="3">
    <source>
        <dbReference type="ARBA" id="ARBA00038439"/>
    </source>
</evidence>
<dbReference type="PRINTS" id="PR01415">
    <property type="entry name" value="ANKYRIN"/>
</dbReference>
<name>H3CE55_TETNG</name>
<dbReference type="InterPro" id="IPR051070">
    <property type="entry name" value="NF-kappa-B_inhibitor"/>
</dbReference>
<accession>H3CE55</accession>
<feature type="region of interest" description="Disordered" evidence="8">
    <location>
        <begin position="1"/>
        <end position="32"/>
    </location>
</feature>
<dbReference type="PROSITE" id="PS50297">
    <property type="entry name" value="ANK_REP_REGION"/>
    <property type="match status" value="3"/>
</dbReference>
<dbReference type="GO" id="GO:0071356">
    <property type="term" value="P:cellular response to tumor necrosis factor"/>
    <property type="evidence" value="ECO:0007669"/>
    <property type="project" value="TreeGrafter"/>
</dbReference>
<dbReference type="AlphaFoldDB" id="H3CE55"/>
<dbReference type="Proteomes" id="UP000007303">
    <property type="component" value="Unassembled WGS sequence"/>
</dbReference>
<reference evidence="10" key="1">
    <citation type="journal article" date="2004" name="Nature">
        <title>Genome duplication in the teleost fish Tetraodon nigroviridis reveals the early vertebrate proto-karyotype.</title>
        <authorList>
            <person name="Jaillon O."/>
            <person name="Aury J.-M."/>
            <person name="Brunet F."/>
            <person name="Petit J.-L."/>
            <person name="Stange-Thomann N."/>
            <person name="Mauceli E."/>
            <person name="Bouneau L."/>
            <person name="Fischer C."/>
            <person name="Ozouf-Costaz C."/>
            <person name="Bernot A."/>
            <person name="Nicaud S."/>
            <person name="Jaffe D."/>
            <person name="Fisher S."/>
            <person name="Lutfalla G."/>
            <person name="Dossat C."/>
            <person name="Segurens B."/>
            <person name="Dasilva C."/>
            <person name="Salanoubat M."/>
            <person name="Levy M."/>
            <person name="Boudet N."/>
            <person name="Castellano S."/>
            <person name="Anthouard V."/>
            <person name="Jubin C."/>
            <person name="Castelli V."/>
            <person name="Katinka M."/>
            <person name="Vacherie B."/>
            <person name="Biemont C."/>
            <person name="Skalli Z."/>
            <person name="Cattolico L."/>
            <person name="Poulain J."/>
            <person name="De Berardinis V."/>
            <person name="Cruaud C."/>
            <person name="Duprat S."/>
            <person name="Brottier P."/>
            <person name="Coutanceau J.-P."/>
            <person name="Gouzy J."/>
            <person name="Parra G."/>
            <person name="Lardier G."/>
            <person name="Chapple C."/>
            <person name="McKernan K.J."/>
            <person name="McEwan P."/>
            <person name="Bosak S."/>
            <person name="Kellis M."/>
            <person name="Volff J.-N."/>
            <person name="Guigo R."/>
            <person name="Zody M.C."/>
            <person name="Mesirov J."/>
            <person name="Lindblad-Toh K."/>
            <person name="Birren B."/>
            <person name="Nusbaum C."/>
            <person name="Kahn D."/>
            <person name="Robinson-Rechavi M."/>
            <person name="Laudet V."/>
            <person name="Schachter V."/>
            <person name="Quetier F."/>
            <person name="Saurin W."/>
            <person name="Scarpelli C."/>
            <person name="Wincker P."/>
            <person name="Lander E.S."/>
            <person name="Weissenbach J."/>
            <person name="Roest Crollius H."/>
        </authorList>
    </citation>
    <scope>NUCLEOTIDE SEQUENCE [LARGE SCALE GENOMIC DNA]</scope>
</reference>
<dbReference type="PANTHER" id="PTHR46680">
    <property type="entry name" value="NF-KAPPA-B INHIBITOR ALPHA"/>
    <property type="match status" value="1"/>
</dbReference>
<dbReference type="InterPro" id="IPR002110">
    <property type="entry name" value="Ankyrin_rpt"/>
</dbReference>
<dbReference type="HOGENOM" id="CLU_000134_6_3_1"/>
<dbReference type="PANTHER" id="PTHR46680:SF1">
    <property type="entry name" value="NF-KAPPA-B INHIBITOR ALPHA"/>
    <property type="match status" value="1"/>
</dbReference>
<evidence type="ECO:0000256" key="5">
    <source>
        <dbReference type="ARBA" id="ARBA00041987"/>
    </source>
</evidence>
<evidence type="ECO:0000256" key="8">
    <source>
        <dbReference type="SAM" id="MobiDB-lite"/>
    </source>
</evidence>
<evidence type="ECO:0000256" key="2">
    <source>
        <dbReference type="ARBA" id="ARBA00023043"/>
    </source>
</evidence>
<feature type="compositionally biased region" description="Acidic residues" evidence="8">
    <location>
        <begin position="290"/>
        <end position="310"/>
    </location>
</feature>
<dbReference type="Pfam" id="PF12796">
    <property type="entry name" value="Ank_2"/>
    <property type="match status" value="1"/>
</dbReference>
<dbReference type="GO" id="GO:0034142">
    <property type="term" value="P:toll-like receptor 4 signaling pathway"/>
    <property type="evidence" value="ECO:0007669"/>
    <property type="project" value="TreeGrafter"/>
</dbReference>
<dbReference type="GO" id="GO:0051059">
    <property type="term" value="F:NF-kappaB binding"/>
    <property type="evidence" value="ECO:0007669"/>
    <property type="project" value="TreeGrafter"/>
</dbReference>
<protein>
    <recommendedName>
        <fullName evidence="4">NF-kappa-B inhibitor alpha</fullName>
    </recommendedName>
    <alternativeName>
        <fullName evidence="5">I-kappa-B-alpha</fullName>
    </alternativeName>
</protein>
<evidence type="ECO:0000256" key="6">
    <source>
        <dbReference type="ARBA" id="ARBA00045368"/>
    </source>
</evidence>
<comment type="similarity">
    <text evidence="3">Belongs to the NF-kappa-B inhibitor family.</text>
</comment>
<dbReference type="OMA" id="TYGLDNC"/>
<dbReference type="STRING" id="99883.ENSTNIP00000006529"/>
<organism evidence="9 10">
    <name type="scientific">Tetraodon nigroviridis</name>
    <name type="common">Spotted green pufferfish</name>
    <name type="synonym">Chelonodon nigroviridis</name>
    <dbReference type="NCBI Taxonomy" id="99883"/>
    <lineage>
        <taxon>Eukaryota</taxon>
        <taxon>Metazoa</taxon>
        <taxon>Chordata</taxon>
        <taxon>Craniata</taxon>
        <taxon>Vertebrata</taxon>
        <taxon>Euteleostomi</taxon>
        <taxon>Actinopterygii</taxon>
        <taxon>Neopterygii</taxon>
        <taxon>Teleostei</taxon>
        <taxon>Neoteleostei</taxon>
        <taxon>Acanthomorphata</taxon>
        <taxon>Eupercaria</taxon>
        <taxon>Tetraodontiformes</taxon>
        <taxon>Tetradontoidea</taxon>
        <taxon>Tetraodontidae</taxon>
        <taxon>Tetraodon</taxon>
    </lineage>
</organism>
<feature type="repeat" description="ANK" evidence="7">
    <location>
        <begin position="118"/>
        <end position="150"/>
    </location>
</feature>
<evidence type="ECO:0000256" key="4">
    <source>
        <dbReference type="ARBA" id="ARBA00041123"/>
    </source>
</evidence>
<dbReference type="SMART" id="SM00248">
    <property type="entry name" value="ANK"/>
    <property type="match status" value="5"/>
</dbReference>
<dbReference type="InParanoid" id="H3CE55"/>
<dbReference type="Gene3D" id="1.25.40.20">
    <property type="entry name" value="Ankyrin repeat-containing domain"/>
    <property type="match status" value="1"/>
</dbReference>
<dbReference type="PROSITE" id="PS50088">
    <property type="entry name" value="ANK_REPEAT"/>
    <property type="match status" value="3"/>
</dbReference>
<evidence type="ECO:0000256" key="7">
    <source>
        <dbReference type="PROSITE-ProRule" id="PRU00023"/>
    </source>
</evidence>
<dbReference type="Pfam" id="PF13857">
    <property type="entry name" value="Ank_5"/>
    <property type="match status" value="1"/>
</dbReference>
<evidence type="ECO:0000313" key="9">
    <source>
        <dbReference type="Ensembl" id="ENSTNIP00000006529.1"/>
    </source>
</evidence>
<evidence type="ECO:0000256" key="1">
    <source>
        <dbReference type="ARBA" id="ARBA00022737"/>
    </source>
</evidence>
<dbReference type="SUPFAM" id="SSF48403">
    <property type="entry name" value="Ankyrin repeat"/>
    <property type="match status" value="1"/>
</dbReference>
<dbReference type="InterPro" id="IPR036770">
    <property type="entry name" value="Ankyrin_rpt-contain_sf"/>
</dbReference>
<keyword evidence="10" id="KW-1185">Reference proteome</keyword>
<feature type="repeat" description="ANK" evidence="7">
    <location>
        <begin position="190"/>
        <end position="222"/>
    </location>
</feature>
<evidence type="ECO:0000313" key="10">
    <source>
        <dbReference type="Proteomes" id="UP000007303"/>
    </source>
</evidence>
<reference evidence="9" key="2">
    <citation type="submission" date="2025-08" db="UniProtKB">
        <authorList>
            <consortium name="Ensembl"/>
        </authorList>
    </citation>
    <scope>IDENTIFICATION</scope>
</reference>
<keyword evidence="2 7" id="KW-0040">ANK repeat</keyword>
<keyword evidence="1" id="KW-0677">Repeat</keyword>
<feature type="region of interest" description="Disordered" evidence="8">
    <location>
        <begin position="278"/>
        <end position="318"/>
    </location>
</feature>
<feature type="repeat" description="ANK" evidence="7">
    <location>
        <begin position="224"/>
        <end position="256"/>
    </location>
</feature>
<dbReference type="Ensembl" id="ENSTNIT00000006679.1">
    <property type="protein sequence ID" value="ENSTNIP00000006529.1"/>
    <property type="gene ID" value="ENSTNIG00000003921.1"/>
</dbReference>
<dbReference type="GeneTree" id="ENSGT00940000163080"/>
<reference evidence="9" key="3">
    <citation type="submission" date="2025-09" db="UniProtKB">
        <authorList>
            <consortium name="Ensembl"/>
        </authorList>
    </citation>
    <scope>IDENTIFICATION</scope>
</reference>
<comment type="function">
    <text evidence="6">Inhibits the activity of dimeric NF-kappa-B/REL complexes by trapping REL (RELA/p65 and NFKB1/p50) dimers in the cytoplasm by masking their nuclear localization signals. On cellular stimulation by immune and pro-inflammatory responses, becomes phosphorylated promoting ubiquitination and degradation, enabling the dimeric RELA to translocate to the nucleus and activate transcription.</text>
</comment>